<protein>
    <submittedName>
        <fullName evidence="8">Uncharacterized protein</fullName>
    </submittedName>
</protein>
<evidence type="ECO:0000256" key="2">
    <source>
        <dbReference type="ARBA" id="ARBA00010152"/>
    </source>
</evidence>
<evidence type="ECO:0000256" key="5">
    <source>
        <dbReference type="ARBA" id="ARBA00023128"/>
    </source>
</evidence>
<keyword evidence="3" id="KW-0809">Transit peptide</keyword>
<comment type="caution">
    <text evidence="8">The sequence shown here is derived from an EMBL/GenBank/DDBJ whole genome shotgun (WGS) entry which is preliminary data.</text>
</comment>
<dbReference type="Proteomes" id="UP000829685">
    <property type="component" value="Unassembled WGS sequence"/>
</dbReference>
<evidence type="ECO:0000313" key="9">
    <source>
        <dbReference type="Proteomes" id="UP000829685"/>
    </source>
</evidence>
<dbReference type="PANTHER" id="PTHR21338">
    <property type="entry name" value="MITOCHONDRIAL RIBOSOMAL PROTEIN L41"/>
    <property type="match status" value="1"/>
</dbReference>
<accession>A0A9P9WWW7</accession>
<proteinExistence type="inferred from homology"/>
<comment type="subcellular location">
    <subcellularLocation>
        <location evidence="1">Mitochondrion</location>
    </subcellularLocation>
</comment>
<keyword evidence="6" id="KW-0687">Ribonucleoprotein</keyword>
<dbReference type="GO" id="GO:0006412">
    <property type="term" value="P:translation"/>
    <property type="evidence" value="ECO:0007669"/>
    <property type="project" value="TreeGrafter"/>
</dbReference>
<gene>
    <name evidence="8" type="ORF">JX265_000966</name>
</gene>
<comment type="similarity">
    <text evidence="2">Belongs to the mitochondrion-specific ribosomal protein mL41 family.</text>
</comment>
<dbReference type="AlphaFoldDB" id="A0A9P9WWW7"/>
<dbReference type="Pfam" id="PF09809">
    <property type="entry name" value="MRP-L27"/>
    <property type="match status" value="1"/>
</dbReference>
<evidence type="ECO:0000256" key="1">
    <source>
        <dbReference type="ARBA" id="ARBA00004173"/>
    </source>
</evidence>
<evidence type="ECO:0000256" key="6">
    <source>
        <dbReference type="ARBA" id="ARBA00023274"/>
    </source>
</evidence>
<reference evidence="8" key="1">
    <citation type="submission" date="2021-03" db="EMBL/GenBank/DDBJ databases">
        <title>Revisited historic fungal species revealed as producer of novel bioactive compounds through whole genome sequencing and comparative genomics.</title>
        <authorList>
            <person name="Vignolle G.A."/>
            <person name="Hochenegger N."/>
            <person name="Mach R.L."/>
            <person name="Mach-Aigner A.R."/>
            <person name="Javad Rahimi M."/>
            <person name="Salim K.A."/>
            <person name="Chan C.M."/>
            <person name="Lim L.B.L."/>
            <person name="Cai F."/>
            <person name="Druzhinina I.S."/>
            <person name="U'Ren J.M."/>
            <person name="Derntl C."/>
        </authorList>
    </citation>
    <scope>NUCLEOTIDE SEQUENCE</scope>
    <source>
        <strain evidence="8">TUCIM 5799</strain>
    </source>
</reference>
<evidence type="ECO:0000313" key="8">
    <source>
        <dbReference type="EMBL" id="KAI1880726.1"/>
    </source>
</evidence>
<dbReference type="EMBL" id="JAFIMR010000002">
    <property type="protein sequence ID" value="KAI1880726.1"/>
    <property type="molecule type" value="Genomic_DNA"/>
</dbReference>
<dbReference type="GO" id="GO:0003735">
    <property type="term" value="F:structural constituent of ribosome"/>
    <property type="evidence" value="ECO:0007669"/>
    <property type="project" value="InterPro"/>
</dbReference>
<dbReference type="PANTHER" id="PTHR21338:SF0">
    <property type="entry name" value="LARGE RIBOSOMAL SUBUNIT PROTEIN ML41"/>
    <property type="match status" value="1"/>
</dbReference>
<dbReference type="InterPro" id="IPR019189">
    <property type="entry name" value="Ribosomal_mL41"/>
</dbReference>
<feature type="compositionally biased region" description="Basic and acidic residues" evidence="7">
    <location>
        <begin position="100"/>
        <end position="112"/>
    </location>
</feature>
<organism evidence="8 9">
    <name type="scientific">Neoarthrinium moseri</name>
    <dbReference type="NCBI Taxonomy" id="1658444"/>
    <lineage>
        <taxon>Eukaryota</taxon>
        <taxon>Fungi</taxon>
        <taxon>Dikarya</taxon>
        <taxon>Ascomycota</taxon>
        <taxon>Pezizomycotina</taxon>
        <taxon>Sordariomycetes</taxon>
        <taxon>Xylariomycetidae</taxon>
        <taxon>Amphisphaeriales</taxon>
        <taxon>Apiosporaceae</taxon>
        <taxon>Neoarthrinium</taxon>
    </lineage>
</organism>
<keyword evidence="5" id="KW-0496">Mitochondrion</keyword>
<evidence type="ECO:0000256" key="3">
    <source>
        <dbReference type="ARBA" id="ARBA00022946"/>
    </source>
</evidence>
<keyword evidence="4" id="KW-0689">Ribosomal protein</keyword>
<keyword evidence="9" id="KW-1185">Reference proteome</keyword>
<dbReference type="OrthoDB" id="408933at2759"/>
<sequence length="112" mass="13184">MKPTLSLWSFQPRLKFTRKFRKLPLTTKDINKGFYKGTRTGSMGRHTKFGGYVIEWDKVRTYVVPAGLETFKLTPFVTNKVRRTRGNYEGYQQGPTDPSRYLERWKDENGLD</sequence>
<evidence type="ECO:0000256" key="4">
    <source>
        <dbReference type="ARBA" id="ARBA00022980"/>
    </source>
</evidence>
<dbReference type="GO" id="GO:0005762">
    <property type="term" value="C:mitochondrial large ribosomal subunit"/>
    <property type="evidence" value="ECO:0007669"/>
    <property type="project" value="InterPro"/>
</dbReference>
<name>A0A9P9WWW7_9PEZI</name>
<evidence type="ECO:0000256" key="7">
    <source>
        <dbReference type="SAM" id="MobiDB-lite"/>
    </source>
</evidence>
<feature type="region of interest" description="Disordered" evidence="7">
    <location>
        <begin position="84"/>
        <end position="112"/>
    </location>
</feature>